<keyword evidence="3" id="KW-1185">Reference proteome</keyword>
<keyword evidence="1" id="KW-0812">Transmembrane</keyword>
<dbReference type="Proteomes" id="UP000640786">
    <property type="component" value="Unassembled WGS sequence"/>
</dbReference>
<reference evidence="2 3" key="1">
    <citation type="submission" date="2020-08" db="EMBL/GenBank/DDBJ databases">
        <title>A Genomic Blueprint of the Chicken Gut Microbiome.</title>
        <authorList>
            <person name="Gilroy R."/>
            <person name="Ravi A."/>
            <person name="Getino M."/>
            <person name="Pursley I."/>
            <person name="Horton D.L."/>
            <person name="Alikhan N.-F."/>
            <person name="Baker D."/>
            <person name="Gharbi K."/>
            <person name="Hall N."/>
            <person name="Watson M."/>
            <person name="Adriaenssens E.M."/>
            <person name="Foster-Nyarko E."/>
            <person name="Jarju S."/>
            <person name="Secka A."/>
            <person name="Antonio M."/>
            <person name="Oren A."/>
            <person name="Chaudhuri R."/>
            <person name="La Ragione R.M."/>
            <person name="Hildebrand F."/>
            <person name="Pallen M.J."/>
        </authorList>
    </citation>
    <scope>NUCLEOTIDE SEQUENCE [LARGE SCALE GENOMIC DNA]</scope>
    <source>
        <strain evidence="2 3">Sa2BUA9</strain>
    </source>
</reference>
<name>A0ABR8RAB1_9BACI</name>
<dbReference type="EMBL" id="JACSQO010000005">
    <property type="protein sequence ID" value="MBD7944734.1"/>
    <property type="molecule type" value="Genomic_DNA"/>
</dbReference>
<comment type="caution">
    <text evidence="2">The sequence shown here is derived from an EMBL/GenBank/DDBJ whole genome shotgun (WGS) entry which is preliminary data.</text>
</comment>
<keyword evidence="1" id="KW-1133">Transmembrane helix</keyword>
<evidence type="ECO:0000256" key="1">
    <source>
        <dbReference type="SAM" id="Phobius"/>
    </source>
</evidence>
<proteinExistence type="predicted"/>
<dbReference type="RefSeq" id="WP_191697267.1">
    <property type="nucleotide sequence ID" value="NZ_JACSQO010000005.1"/>
</dbReference>
<evidence type="ECO:0000313" key="3">
    <source>
        <dbReference type="Proteomes" id="UP000640786"/>
    </source>
</evidence>
<sequence>MQNFIKGLWNSFAVPIIALLIAALFLVTVGFYGESIFRFLLNLSS</sequence>
<accession>A0ABR8RAB1</accession>
<keyword evidence="1" id="KW-0472">Membrane</keyword>
<evidence type="ECO:0000313" key="2">
    <source>
        <dbReference type="EMBL" id="MBD7944734.1"/>
    </source>
</evidence>
<protein>
    <submittedName>
        <fullName evidence="2">Uncharacterized protein</fullName>
    </submittedName>
</protein>
<gene>
    <name evidence="2" type="ORF">H9650_11465</name>
</gene>
<organism evidence="2 3">
    <name type="scientific">Psychrobacillus faecigallinarum</name>
    <dbReference type="NCBI Taxonomy" id="2762235"/>
    <lineage>
        <taxon>Bacteria</taxon>
        <taxon>Bacillati</taxon>
        <taxon>Bacillota</taxon>
        <taxon>Bacilli</taxon>
        <taxon>Bacillales</taxon>
        <taxon>Bacillaceae</taxon>
        <taxon>Psychrobacillus</taxon>
    </lineage>
</organism>
<feature type="transmembrane region" description="Helical" evidence="1">
    <location>
        <begin position="12"/>
        <end position="33"/>
    </location>
</feature>